<evidence type="ECO:0000313" key="1">
    <source>
        <dbReference type="EMBL" id="KAJ8122242.1"/>
    </source>
</evidence>
<name>A0ACC2J417_9PEZI</name>
<organism evidence="1 2">
    <name type="scientific">Nemania bipapillata</name>
    <dbReference type="NCBI Taxonomy" id="110536"/>
    <lineage>
        <taxon>Eukaryota</taxon>
        <taxon>Fungi</taxon>
        <taxon>Dikarya</taxon>
        <taxon>Ascomycota</taxon>
        <taxon>Pezizomycotina</taxon>
        <taxon>Sordariomycetes</taxon>
        <taxon>Xylariomycetidae</taxon>
        <taxon>Xylariales</taxon>
        <taxon>Xylariaceae</taxon>
        <taxon>Nemania</taxon>
    </lineage>
</organism>
<gene>
    <name evidence="1" type="ORF">ONZ43_g1515</name>
</gene>
<dbReference type="EMBL" id="JAPESX010000265">
    <property type="protein sequence ID" value="KAJ8122242.1"/>
    <property type="molecule type" value="Genomic_DNA"/>
</dbReference>
<reference evidence="1" key="1">
    <citation type="submission" date="2022-11" db="EMBL/GenBank/DDBJ databases">
        <title>Genome Sequence of Nemania bipapillata.</title>
        <authorList>
            <person name="Buettner E."/>
        </authorList>
    </citation>
    <scope>NUCLEOTIDE SEQUENCE</scope>
    <source>
        <strain evidence="1">CP14</strain>
    </source>
</reference>
<keyword evidence="2" id="KW-1185">Reference proteome</keyword>
<dbReference type="Proteomes" id="UP001153334">
    <property type="component" value="Unassembled WGS sequence"/>
</dbReference>
<evidence type="ECO:0000313" key="2">
    <source>
        <dbReference type="Proteomes" id="UP001153334"/>
    </source>
</evidence>
<sequence>MYLYVGKLNWSPYADNECITMVFPAGFALKDPVCAYWQWTIDGAGVRNKNCTQEGLITSVSNTTKEYRVRIPFYSYAFEGTVSTDFSSLSLEMMNSAGDKSSVNLSLNYSNGVRVPCASVFTGKLNWFESLKNEMATLTIPGELENDEPVILTHQWTLDSFGKPKKNSIVNGKLRSVKSGSNDTITAQFDNGYYTYKLTIPSSRDQVVLQMTNPSGDVDSSGPHTLSQTDFRNLGNKKALIVRYGTGTDDGIFRVRDMLVKHLGFAHADVELSYFDVDPDKGPKKCTLGQDPPTVENFKSKFIQLCAGAVAGDVRCLYVDAHGTTYPDEDGSGEKDGNDEGWVMASNNNGTSKAILDDDWLAKAIRANLKKGVNLTIITSSCMGGGMLDTHTATPGVLLAGCHETQFNVKALNRMDPWIFAITAVIKKNVEKERGVPTYSVLYNAAKNSIRKQIKSGGIGSEGKYKGPSPKEWEPVARDQATNTSYQDPQLIFYDKYFDPSEEKFLSPFVAPNAGHAGGDVTRFPEDEYPQNFKDEL</sequence>
<protein>
    <submittedName>
        <fullName evidence="1">Uncharacterized protein</fullName>
    </submittedName>
</protein>
<accession>A0ACC2J417</accession>
<proteinExistence type="predicted"/>
<comment type="caution">
    <text evidence="1">The sequence shown here is derived from an EMBL/GenBank/DDBJ whole genome shotgun (WGS) entry which is preliminary data.</text>
</comment>